<keyword evidence="8 11" id="KW-1133">Transmembrane helix</keyword>
<evidence type="ECO:0000256" key="8">
    <source>
        <dbReference type="ARBA" id="ARBA00022989"/>
    </source>
</evidence>
<evidence type="ECO:0000256" key="2">
    <source>
        <dbReference type="ARBA" id="ARBA00022692"/>
    </source>
</evidence>
<dbReference type="Gene3D" id="1.20.1110.10">
    <property type="entry name" value="Calcium-transporting ATPase, transmembrane domain"/>
    <property type="match status" value="2"/>
</dbReference>
<dbReference type="SFLD" id="SFLDS00003">
    <property type="entry name" value="Haloacid_Dehalogenase"/>
    <property type="match status" value="1"/>
</dbReference>
<organism evidence="13 14">
    <name type="scientific">Asparagus officinalis</name>
    <name type="common">Garden asparagus</name>
    <dbReference type="NCBI Taxonomy" id="4686"/>
    <lineage>
        <taxon>Eukaryota</taxon>
        <taxon>Viridiplantae</taxon>
        <taxon>Streptophyta</taxon>
        <taxon>Embryophyta</taxon>
        <taxon>Tracheophyta</taxon>
        <taxon>Spermatophyta</taxon>
        <taxon>Magnoliopsida</taxon>
        <taxon>Liliopsida</taxon>
        <taxon>Asparagales</taxon>
        <taxon>Asparagaceae</taxon>
        <taxon>Asparagoideae</taxon>
        <taxon>Asparagus</taxon>
    </lineage>
</organism>
<keyword evidence="3" id="KW-0547">Nucleotide-binding</keyword>
<sequence>MGKGGQDRGERADLDPPHLNFPAWSKTIPECESHFKVSADQGLTSAEALKRLKIYGPNELEKHSGPSIFQLVLEQFNDTLVRILLVAAVVSFVLAWYDGDEGGEMGITAFVEPLVIFFILIVNAIVGVWQENNAEKALEALKEIQSEHATVKRDGVFTPDLPAKDLVPGDIVELRVGDKGRVLWCLRVLTVVNGSCVCMVVQTGMNTEIGKIHSQIHEASQEDDDTPLKKKLNEFGEALTAIIGVICALVWLINKCTYYFEIAVALAVAAIPEGLPAVITTCLALGTRKMAQKNALVRKLPSVETLGCTTVICSDKTGTLTTNQMSAVRLLAMGRWTDSPRTFKVEGTTYDPCDGKIHDWPSSNMDANLQMIAKIAAVCNDASIAHSGHQYVASGMPTEAALKVLVEKMGVPAGCNPLLLESDGLLRCCQWWSTSSQRIATLEFDRTRKSMGVIVKSKSGRNSLLVKGAVESLLERSTYIQLLDGSVVLLDDTSKSVILDALHEMSTNALRCLGFAYKDDLSDFSTYDGEDHPAHKLLLDPSNYSSIESNLIFVGMVGLRDPPREEVHKAIEDCRAAGIRVMVITGDNKETAEAVCRDIGVFAPDEDFSGKSLTGKEFMSHPDKKTLLRQKGGLLFSRAEPRHKQEVVRLLKEDGEVVAMTGDGVNDAPALKMADIGIAMGIAGTEVAKEASDMVLADDNFSTIVAAVGEGRSIYNNMKAFIRYMISSNIGEVACIFLTAALGIPEGLIPVQLLWVNLVTDGPPATALGFNPPDRDIMRKPPRRSDDSLINAWILFRYLVIGLYVGVATVGVFIIWYTHGSFLGIDLSTDGHTLITYSQLSNWDQCPTWEGFKASPFTAGARTISFDENPCDYFQTGKVKAMTLSLSVLVAIEMFNSLNALSEDVSLLSMPPWVNPWLLLAMSVSFALHFLILYVPFLAQVFGIVPLSFNEWLLVLAVAFPVILIDEVLKFIGRCSSSKVDSHSSKRKDD</sequence>
<dbReference type="NCBIfam" id="TIGR01494">
    <property type="entry name" value="ATPase_P-type"/>
    <property type="match status" value="2"/>
</dbReference>
<dbReference type="InterPro" id="IPR006068">
    <property type="entry name" value="ATPase_P-typ_cation-transptr_C"/>
</dbReference>
<dbReference type="Gene3D" id="3.40.50.1000">
    <property type="entry name" value="HAD superfamily/HAD-like"/>
    <property type="match status" value="1"/>
</dbReference>
<dbReference type="InterPro" id="IPR023299">
    <property type="entry name" value="ATPase_P-typ_cyto_dom_N"/>
</dbReference>
<dbReference type="InterPro" id="IPR023298">
    <property type="entry name" value="ATPase_P-typ_TM_dom_sf"/>
</dbReference>
<evidence type="ECO:0000313" key="14">
    <source>
        <dbReference type="Proteomes" id="UP000243459"/>
    </source>
</evidence>
<accession>A0A5P1E9G0</accession>
<feature type="transmembrane region" description="Helical" evidence="11">
    <location>
        <begin position="795"/>
        <end position="817"/>
    </location>
</feature>
<evidence type="ECO:0000256" key="4">
    <source>
        <dbReference type="ARBA" id="ARBA00022837"/>
    </source>
</evidence>
<dbReference type="SUPFAM" id="SSF81653">
    <property type="entry name" value="Calcium ATPase, transduction domain A"/>
    <property type="match status" value="1"/>
</dbReference>
<dbReference type="SUPFAM" id="SSF81665">
    <property type="entry name" value="Calcium ATPase, transmembrane domain M"/>
    <property type="match status" value="1"/>
</dbReference>
<dbReference type="OMA" id="VCCGQFD"/>
<feature type="transmembrane region" description="Helical" evidence="11">
    <location>
        <begin position="917"/>
        <end position="937"/>
    </location>
</feature>
<keyword evidence="2 11" id="KW-0812">Transmembrane</keyword>
<keyword evidence="14" id="KW-1185">Reference proteome</keyword>
<keyword evidence="7" id="KW-1278">Translocase</keyword>
<dbReference type="Gramene" id="ONK62373">
    <property type="protein sequence ID" value="ONK62373"/>
    <property type="gene ID" value="A4U43_C07F3210"/>
</dbReference>
<dbReference type="PRINTS" id="PR00119">
    <property type="entry name" value="CATATPASE"/>
</dbReference>
<dbReference type="FunFam" id="1.20.1110.10:FF:000077">
    <property type="entry name" value="ECA1 (ER-TYPE CA2+-ATPASE 1)"/>
    <property type="match status" value="1"/>
</dbReference>
<protein>
    <recommendedName>
        <fullName evidence="12">Cation-transporting P-type ATPase N-terminal domain-containing protein</fullName>
    </recommendedName>
</protein>
<keyword evidence="6" id="KW-0460">Magnesium</keyword>
<dbReference type="PANTHER" id="PTHR42861">
    <property type="entry name" value="CALCIUM-TRANSPORTING ATPASE"/>
    <property type="match status" value="1"/>
</dbReference>
<dbReference type="SFLD" id="SFLDF00027">
    <property type="entry name" value="p-type_atpase"/>
    <property type="match status" value="1"/>
</dbReference>
<feature type="transmembrane region" description="Helical" evidence="11">
    <location>
        <begin position="259"/>
        <end position="285"/>
    </location>
</feature>
<dbReference type="InterPro" id="IPR008250">
    <property type="entry name" value="ATPase_P-typ_transduc_dom_A_sf"/>
</dbReference>
<keyword evidence="5" id="KW-0067">ATP-binding</keyword>
<evidence type="ECO:0000256" key="10">
    <source>
        <dbReference type="ARBA" id="ARBA00048694"/>
    </source>
</evidence>
<dbReference type="InterPro" id="IPR004014">
    <property type="entry name" value="ATPase_P-typ_cation-transptr_N"/>
</dbReference>
<evidence type="ECO:0000259" key="12">
    <source>
        <dbReference type="SMART" id="SM00831"/>
    </source>
</evidence>
<dbReference type="GO" id="GO:0016020">
    <property type="term" value="C:membrane"/>
    <property type="evidence" value="ECO:0007669"/>
    <property type="project" value="UniProtKB-SubCell"/>
</dbReference>
<evidence type="ECO:0000256" key="7">
    <source>
        <dbReference type="ARBA" id="ARBA00022967"/>
    </source>
</evidence>
<dbReference type="SMART" id="SM00831">
    <property type="entry name" value="Cation_ATPase_N"/>
    <property type="match status" value="1"/>
</dbReference>
<evidence type="ECO:0000256" key="6">
    <source>
        <dbReference type="ARBA" id="ARBA00022842"/>
    </source>
</evidence>
<comment type="catalytic activity">
    <reaction evidence="10">
        <text>Ca(2+)(in) + ATP + H2O = Ca(2+)(out) + ADP + phosphate + H(+)</text>
        <dbReference type="Rhea" id="RHEA:18105"/>
        <dbReference type="ChEBI" id="CHEBI:15377"/>
        <dbReference type="ChEBI" id="CHEBI:15378"/>
        <dbReference type="ChEBI" id="CHEBI:29108"/>
        <dbReference type="ChEBI" id="CHEBI:30616"/>
        <dbReference type="ChEBI" id="CHEBI:43474"/>
        <dbReference type="ChEBI" id="CHEBI:456216"/>
        <dbReference type="EC" id="7.2.2.10"/>
    </reaction>
</comment>
<evidence type="ECO:0000256" key="11">
    <source>
        <dbReference type="SAM" id="Phobius"/>
    </source>
</evidence>
<dbReference type="FunFam" id="3.40.1110.10:FF:000021">
    <property type="entry name" value="calcium-transporting ATPase, endoplasmic reticulum-type"/>
    <property type="match status" value="1"/>
</dbReference>
<dbReference type="InterPro" id="IPR023214">
    <property type="entry name" value="HAD_sf"/>
</dbReference>
<dbReference type="FunFam" id="3.40.50.1000:FF:000028">
    <property type="entry name" value="Calcium-transporting P-type ATPase, putative"/>
    <property type="match status" value="1"/>
</dbReference>
<evidence type="ECO:0000256" key="1">
    <source>
        <dbReference type="ARBA" id="ARBA00004141"/>
    </source>
</evidence>
<evidence type="ECO:0000256" key="9">
    <source>
        <dbReference type="ARBA" id="ARBA00023136"/>
    </source>
</evidence>
<feature type="transmembrane region" description="Helical" evidence="11">
    <location>
        <begin position="949"/>
        <end position="969"/>
    </location>
</feature>
<dbReference type="SFLD" id="SFLDG00002">
    <property type="entry name" value="C1.7:_P-type_atpase_like"/>
    <property type="match status" value="1"/>
</dbReference>
<evidence type="ECO:0000256" key="3">
    <source>
        <dbReference type="ARBA" id="ARBA00022741"/>
    </source>
</evidence>
<evidence type="ECO:0000313" key="13">
    <source>
        <dbReference type="EMBL" id="ONK62373.1"/>
    </source>
</evidence>
<keyword evidence="9 11" id="KW-0472">Membrane</keyword>
<dbReference type="PROSITE" id="PS00154">
    <property type="entry name" value="ATPASE_E1_E2"/>
    <property type="match status" value="1"/>
</dbReference>
<evidence type="ECO:0000256" key="5">
    <source>
        <dbReference type="ARBA" id="ARBA00022840"/>
    </source>
</evidence>
<dbReference type="InterPro" id="IPR044492">
    <property type="entry name" value="P_typ_ATPase_HD_dom"/>
</dbReference>
<dbReference type="GO" id="GO:0016887">
    <property type="term" value="F:ATP hydrolysis activity"/>
    <property type="evidence" value="ECO:0007669"/>
    <property type="project" value="InterPro"/>
</dbReference>
<dbReference type="InterPro" id="IPR001757">
    <property type="entry name" value="P_typ_ATPase"/>
</dbReference>
<dbReference type="Pfam" id="PF00690">
    <property type="entry name" value="Cation_ATPase_N"/>
    <property type="match status" value="1"/>
</dbReference>
<dbReference type="Gene3D" id="2.70.150.10">
    <property type="entry name" value="Calcium-transporting ATPase, cytoplasmic transduction domain A"/>
    <property type="match status" value="1"/>
</dbReference>
<dbReference type="GO" id="GO:0005524">
    <property type="term" value="F:ATP binding"/>
    <property type="evidence" value="ECO:0007669"/>
    <property type="project" value="UniProtKB-KW"/>
</dbReference>
<feature type="domain" description="Cation-transporting P-type ATPase N-terminal" evidence="12">
    <location>
        <begin position="22"/>
        <end position="96"/>
    </location>
</feature>
<dbReference type="SUPFAM" id="SSF81660">
    <property type="entry name" value="Metal cation-transporting ATPase, ATP-binding domain N"/>
    <property type="match status" value="1"/>
</dbReference>
<dbReference type="Proteomes" id="UP000243459">
    <property type="component" value="Chromosome 7"/>
</dbReference>
<feature type="transmembrane region" description="Helical" evidence="11">
    <location>
        <begin position="235"/>
        <end position="253"/>
    </location>
</feature>
<feature type="transmembrane region" description="Helical" evidence="11">
    <location>
        <begin position="109"/>
        <end position="129"/>
    </location>
</feature>
<dbReference type="InterPro" id="IPR036412">
    <property type="entry name" value="HAD-like_sf"/>
</dbReference>
<dbReference type="GO" id="GO:0005388">
    <property type="term" value="F:P-type calcium transporter activity"/>
    <property type="evidence" value="ECO:0007669"/>
    <property type="project" value="UniProtKB-EC"/>
</dbReference>
<feature type="transmembrane region" description="Helical" evidence="11">
    <location>
        <begin position="79"/>
        <end position="97"/>
    </location>
</feature>
<dbReference type="Pfam" id="PF13246">
    <property type="entry name" value="Cation_ATPase"/>
    <property type="match status" value="1"/>
</dbReference>
<reference evidence="14" key="1">
    <citation type="journal article" date="2017" name="Nat. Commun.">
        <title>The asparagus genome sheds light on the origin and evolution of a young Y chromosome.</title>
        <authorList>
            <person name="Harkess A."/>
            <person name="Zhou J."/>
            <person name="Xu C."/>
            <person name="Bowers J.E."/>
            <person name="Van der Hulst R."/>
            <person name="Ayyampalayam S."/>
            <person name="Mercati F."/>
            <person name="Riccardi P."/>
            <person name="McKain M.R."/>
            <person name="Kakrana A."/>
            <person name="Tang H."/>
            <person name="Ray J."/>
            <person name="Groenendijk J."/>
            <person name="Arikit S."/>
            <person name="Mathioni S.M."/>
            <person name="Nakano M."/>
            <person name="Shan H."/>
            <person name="Telgmann-Rauber A."/>
            <person name="Kanno A."/>
            <person name="Yue Z."/>
            <person name="Chen H."/>
            <person name="Li W."/>
            <person name="Chen Y."/>
            <person name="Xu X."/>
            <person name="Zhang Y."/>
            <person name="Luo S."/>
            <person name="Chen H."/>
            <person name="Gao J."/>
            <person name="Mao Z."/>
            <person name="Pires J.C."/>
            <person name="Luo M."/>
            <person name="Kudrna D."/>
            <person name="Wing R.A."/>
            <person name="Meyers B.C."/>
            <person name="Yi K."/>
            <person name="Kong H."/>
            <person name="Lavrijsen P."/>
            <person name="Sunseri F."/>
            <person name="Falavigna A."/>
            <person name="Ye Y."/>
            <person name="Leebens-Mack J.H."/>
            <person name="Chen G."/>
        </authorList>
    </citation>
    <scope>NUCLEOTIDE SEQUENCE [LARGE SCALE GENOMIC DNA]</scope>
    <source>
        <strain evidence="14">cv. DH0086</strain>
    </source>
</reference>
<keyword evidence="4" id="KW-0106">Calcium</keyword>
<proteinExistence type="predicted"/>
<comment type="subcellular location">
    <subcellularLocation>
        <location evidence="1">Membrane</location>
        <topology evidence="1">Multi-pass membrane protein</topology>
    </subcellularLocation>
</comment>
<dbReference type="Gene3D" id="3.40.1110.10">
    <property type="entry name" value="Calcium-transporting ATPase, cytoplasmic domain N"/>
    <property type="match status" value="1"/>
</dbReference>
<dbReference type="InterPro" id="IPR018303">
    <property type="entry name" value="ATPase_P-typ_P_site"/>
</dbReference>
<dbReference type="Pfam" id="PF08282">
    <property type="entry name" value="Hydrolase_3"/>
    <property type="match status" value="1"/>
</dbReference>
<dbReference type="SUPFAM" id="SSF56784">
    <property type="entry name" value="HAD-like"/>
    <property type="match status" value="1"/>
</dbReference>
<dbReference type="Pfam" id="PF00689">
    <property type="entry name" value="Cation_ATPase_C"/>
    <property type="match status" value="1"/>
</dbReference>
<dbReference type="EMBL" id="CM007387">
    <property type="protein sequence ID" value="ONK62373.1"/>
    <property type="molecule type" value="Genomic_DNA"/>
</dbReference>
<gene>
    <name evidence="13" type="ORF">A4U43_C07F3210</name>
</gene>
<name>A0A5P1E9G0_ASPOF</name>
<dbReference type="FunFam" id="1.20.1110.10:FF:000065">
    <property type="entry name" value="Sarcoplasmic/endoplasmic reticulum calcium ATPase 1"/>
    <property type="match status" value="1"/>
</dbReference>
<dbReference type="AlphaFoldDB" id="A0A5P1E9G0"/>